<accession>A0A2H0W5B5</accession>
<protein>
    <submittedName>
        <fullName evidence="1">Uncharacterized protein</fullName>
    </submittedName>
</protein>
<evidence type="ECO:0000313" key="2">
    <source>
        <dbReference type="Proteomes" id="UP000229056"/>
    </source>
</evidence>
<evidence type="ECO:0000313" key="1">
    <source>
        <dbReference type="EMBL" id="PIS06542.1"/>
    </source>
</evidence>
<organism evidence="1 2">
    <name type="scientific">Candidatus Buchananbacteria bacterium CG10_big_fil_rev_8_21_14_0_10_33_19</name>
    <dbReference type="NCBI Taxonomy" id="1974525"/>
    <lineage>
        <taxon>Bacteria</taxon>
        <taxon>Candidatus Buchananiibacteriota</taxon>
    </lineage>
</organism>
<proteinExistence type="predicted"/>
<comment type="caution">
    <text evidence="1">The sequence shown here is derived from an EMBL/GenBank/DDBJ whole genome shotgun (WGS) entry which is preliminary data.</text>
</comment>
<reference evidence="2" key="1">
    <citation type="submission" date="2017-09" db="EMBL/GenBank/DDBJ databases">
        <title>Depth-based differentiation of microbial function through sediment-hosted aquifers and enrichment of novel symbionts in the deep terrestrial subsurface.</title>
        <authorList>
            <person name="Probst A.J."/>
            <person name="Ladd B."/>
            <person name="Jarett J.K."/>
            <person name="Geller-Mcgrath D.E."/>
            <person name="Sieber C.M.K."/>
            <person name="Emerson J.B."/>
            <person name="Anantharaman K."/>
            <person name="Thomas B.C."/>
            <person name="Malmstrom R."/>
            <person name="Stieglmeier M."/>
            <person name="Klingl A."/>
            <person name="Woyke T."/>
            <person name="Ryan C.M."/>
            <person name="Banfield J.F."/>
        </authorList>
    </citation>
    <scope>NUCLEOTIDE SEQUENCE [LARGE SCALE GENOMIC DNA]</scope>
</reference>
<dbReference type="Proteomes" id="UP000229056">
    <property type="component" value="Unassembled WGS sequence"/>
</dbReference>
<name>A0A2H0W5B5_9BACT</name>
<dbReference type="AlphaFoldDB" id="A0A2H0W5B5"/>
<sequence>MIIECLDWDKKIDYCYKHLEPIEDKNRICPKCLLDNRSRITIIIEDKDSVTEINSKVIIVSDE</sequence>
<gene>
    <name evidence="1" type="ORF">COT80_00275</name>
</gene>
<dbReference type="EMBL" id="PEZY01000002">
    <property type="protein sequence ID" value="PIS06542.1"/>
    <property type="molecule type" value="Genomic_DNA"/>
</dbReference>